<keyword evidence="5" id="KW-0963">Cytoplasm</keyword>
<feature type="binding site" evidence="6">
    <location>
        <position position="132"/>
    </location>
    <ligand>
        <name>L-histidine</name>
        <dbReference type="ChEBI" id="CHEBI:57595"/>
    </ligand>
</feature>
<feature type="binding site" evidence="6">
    <location>
        <begin position="83"/>
        <end position="85"/>
    </location>
    <ligand>
        <name>L-histidine</name>
        <dbReference type="ChEBI" id="CHEBI:57595"/>
    </ligand>
</feature>
<evidence type="ECO:0000256" key="5">
    <source>
        <dbReference type="HAMAP-Rule" id="MF_00127"/>
    </source>
</evidence>
<dbReference type="PIRSF" id="PIRSF001549">
    <property type="entry name" value="His-tRNA_synth"/>
    <property type="match status" value="1"/>
</dbReference>
<dbReference type="NCBIfam" id="TIGR00442">
    <property type="entry name" value="hisS"/>
    <property type="match status" value="1"/>
</dbReference>
<protein>
    <recommendedName>
        <fullName evidence="5">Histidine--tRNA ligase</fullName>
        <ecNumber evidence="5">6.1.1.21</ecNumber>
    </recommendedName>
    <alternativeName>
        <fullName evidence="5">Histidyl-tRNA synthetase</fullName>
        <shortName evidence="5">HisRS</shortName>
    </alternativeName>
</protein>
<evidence type="ECO:0000313" key="9">
    <source>
        <dbReference type="Proteomes" id="UP000294404"/>
    </source>
</evidence>
<organism evidence="8 9">
    <name type="scientific">Buchnera aphidicola</name>
    <name type="common">Cinara cuneomaculata</name>
    <dbReference type="NCBI Taxonomy" id="1660040"/>
    <lineage>
        <taxon>Bacteria</taxon>
        <taxon>Pseudomonadati</taxon>
        <taxon>Pseudomonadota</taxon>
        <taxon>Gammaproteobacteria</taxon>
        <taxon>Enterobacterales</taxon>
        <taxon>Erwiniaceae</taxon>
        <taxon>Buchnera</taxon>
    </lineage>
</organism>
<gene>
    <name evidence="5 8" type="primary">hisS</name>
    <name evidence="8" type="ORF">BUCICUMA2628_188</name>
</gene>
<dbReference type="GO" id="GO:0004821">
    <property type="term" value="F:histidine-tRNA ligase activity"/>
    <property type="evidence" value="ECO:0007669"/>
    <property type="project" value="UniProtKB-UniRule"/>
</dbReference>
<dbReference type="PANTHER" id="PTHR43707:SF1">
    <property type="entry name" value="HISTIDINE--TRNA LIGASE, MITOCHONDRIAL-RELATED"/>
    <property type="match status" value="1"/>
</dbReference>
<dbReference type="GO" id="GO:0005524">
    <property type="term" value="F:ATP binding"/>
    <property type="evidence" value="ECO:0007669"/>
    <property type="project" value="UniProtKB-UniRule"/>
</dbReference>
<reference evidence="8 9" key="1">
    <citation type="submission" date="2019-02" db="EMBL/GenBank/DDBJ databases">
        <authorList>
            <person name="Manzano-Marin A."/>
            <person name="Manzano-Marin A."/>
        </authorList>
    </citation>
    <scope>NUCLEOTIDE SEQUENCE [LARGE SCALE GENOMIC DNA]</scope>
    <source>
        <strain evidence="8 9">BuCicuneomaculata</strain>
    </source>
</reference>
<comment type="catalytic activity">
    <reaction evidence="5">
        <text>tRNA(His) + L-histidine + ATP = L-histidyl-tRNA(His) + AMP + diphosphate + H(+)</text>
        <dbReference type="Rhea" id="RHEA:17313"/>
        <dbReference type="Rhea" id="RHEA-COMP:9665"/>
        <dbReference type="Rhea" id="RHEA-COMP:9689"/>
        <dbReference type="ChEBI" id="CHEBI:15378"/>
        <dbReference type="ChEBI" id="CHEBI:30616"/>
        <dbReference type="ChEBI" id="CHEBI:33019"/>
        <dbReference type="ChEBI" id="CHEBI:57595"/>
        <dbReference type="ChEBI" id="CHEBI:78442"/>
        <dbReference type="ChEBI" id="CHEBI:78527"/>
        <dbReference type="ChEBI" id="CHEBI:456215"/>
        <dbReference type="EC" id="6.1.1.21"/>
    </reaction>
</comment>
<keyword evidence="5" id="KW-0067">ATP-binding</keyword>
<dbReference type="CDD" id="cd00773">
    <property type="entry name" value="HisRS-like_core"/>
    <property type="match status" value="1"/>
</dbReference>
<dbReference type="InterPro" id="IPR045864">
    <property type="entry name" value="aa-tRNA-synth_II/BPL/LPL"/>
</dbReference>
<dbReference type="RefSeq" id="WP_154027387.1">
    <property type="nucleotide sequence ID" value="NZ_LR217695.1"/>
</dbReference>
<dbReference type="EC" id="6.1.1.21" evidence="5"/>
<dbReference type="EMBL" id="LR217695">
    <property type="protein sequence ID" value="VFP78178.1"/>
    <property type="molecule type" value="Genomic_DNA"/>
</dbReference>
<dbReference type="SUPFAM" id="SSF55681">
    <property type="entry name" value="Class II aaRS and biotin synthetases"/>
    <property type="match status" value="1"/>
</dbReference>
<dbReference type="Pfam" id="PF13393">
    <property type="entry name" value="tRNA-synt_His"/>
    <property type="match status" value="1"/>
</dbReference>
<dbReference type="OrthoDB" id="9800814at2"/>
<sequence>MSIKYQSIRGMHDLLPNDAYYLNTIEKVIKNILYNHSYSEIRFPIVEKTQLFKKAIGNNTDIIHKEMYNFWDKRQKKISLRPEGTVSCIRACIQNNIFYNSKIQKLWYHGPMFRYERPQKGRFRQFDQLGVEVFGLKNFVTDYEVIMLTVKIWKQLNLLKHVTLEVNSIGHLTDRKNFALDLQNFFKNYIHQFTQYEKKLLSENPIRILDSKNIYIQKILKFAPLLNNYLNSYSDRRFKKLCCLLDHSQVSYKINNQLVRGLDYYNDTVFEWTSKYLGSQNTICAGGRYDNLVEYLGGKKNAAIGFAIGMNRLLILKKIINPNYLKNFFIDINIIFLESMYSIFAIYLSDKLRLMWPKFRINTSFQVLKKNNYMNISNKMKSNFLLILESDMLNMNKILIKNMFKNTNIITSINRIFKNPCIFIN</sequence>
<dbReference type="GO" id="GO:0005737">
    <property type="term" value="C:cytoplasm"/>
    <property type="evidence" value="ECO:0007669"/>
    <property type="project" value="UniProtKB-SubCell"/>
</dbReference>
<comment type="similarity">
    <text evidence="1 5">Belongs to the class-II aminoacyl-tRNA synthetase family.</text>
</comment>
<proteinExistence type="inferred from homology"/>
<evidence type="ECO:0000259" key="7">
    <source>
        <dbReference type="PROSITE" id="PS50862"/>
    </source>
</evidence>
<evidence type="ECO:0000256" key="6">
    <source>
        <dbReference type="PIRSR" id="PIRSR001549-1"/>
    </source>
</evidence>
<dbReference type="InterPro" id="IPR041715">
    <property type="entry name" value="HisRS-like_core"/>
</dbReference>
<dbReference type="InterPro" id="IPR006195">
    <property type="entry name" value="aa-tRNA-synth_II"/>
</dbReference>
<dbReference type="InterPro" id="IPR004516">
    <property type="entry name" value="HisRS/HisZ"/>
</dbReference>
<comment type="subunit">
    <text evidence="2 5">Homodimer.</text>
</comment>
<accession>A0A451CXS7</accession>
<evidence type="ECO:0000313" key="8">
    <source>
        <dbReference type="EMBL" id="VFP78178.1"/>
    </source>
</evidence>
<dbReference type="HAMAP" id="MF_00127">
    <property type="entry name" value="His_tRNA_synth"/>
    <property type="match status" value="1"/>
</dbReference>
<feature type="binding site" evidence="6">
    <location>
        <position position="128"/>
    </location>
    <ligand>
        <name>L-histidine</name>
        <dbReference type="ChEBI" id="CHEBI:57595"/>
    </ligand>
</feature>
<keyword evidence="5" id="KW-0547">Nucleotide-binding</keyword>
<keyword evidence="3 5" id="KW-0436">Ligase</keyword>
<feature type="domain" description="Aminoacyl-transfer RNA synthetases class-II family profile" evidence="7">
    <location>
        <begin position="1"/>
        <end position="316"/>
    </location>
</feature>
<evidence type="ECO:0000256" key="2">
    <source>
        <dbReference type="ARBA" id="ARBA00011738"/>
    </source>
</evidence>
<evidence type="ECO:0000256" key="1">
    <source>
        <dbReference type="ARBA" id="ARBA00008226"/>
    </source>
</evidence>
<evidence type="ECO:0000256" key="4">
    <source>
        <dbReference type="ARBA" id="ARBA00023146"/>
    </source>
</evidence>
<comment type="subcellular location">
    <subcellularLocation>
        <location evidence="5">Cytoplasm</location>
    </subcellularLocation>
</comment>
<dbReference type="InterPro" id="IPR015807">
    <property type="entry name" value="His-tRNA-ligase"/>
</dbReference>
<dbReference type="GO" id="GO:0006427">
    <property type="term" value="P:histidyl-tRNA aminoacylation"/>
    <property type="evidence" value="ECO:0007669"/>
    <property type="project" value="UniProtKB-UniRule"/>
</dbReference>
<keyword evidence="5" id="KW-0648">Protein biosynthesis</keyword>
<feature type="binding site" evidence="6">
    <location>
        <position position="260"/>
    </location>
    <ligand>
        <name>L-histidine</name>
        <dbReference type="ChEBI" id="CHEBI:57595"/>
    </ligand>
</feature>
<keyword evidence="4 5" id="KW-0030">Aminoacyl-tRNA synthetase</keyword>
<dbReference type="Gene3D" id="3.30.930.10">
    <property type="entry name" value="Bira Bifunctional Protein, Domain 2"/>
    <property type="match status" value="1"/>
</dbReference>
<dbReference type="Proteomes" id="UP000294404">
    <property type="component" value="Chromosome"/>
</dbReference>
<name>A0A451CXS7_9GAMM</name>
<feature type="binding site" evidence="6">
    <location>
        <position position="114"/>
    </location>
    <ligand>
        <name>L-histidine</name>
        <dbReference type="ChEBI" id="CHEBI:57595"/>
    </ligand>
</feature>
<dbReference type="PANTHER" id="PTHR43707">
    <property type="entry name" value="HISTIDYL-TRNA SYNTHETASE"/>
    <property type="match status" value="1"/>
</dbReference>
<evidence type="ECO:0000256" key="3">
    <source>
        <dbReference type="ARBA" id="ARBA00022598"/>
    </source>
</evidence>
<dbReference type="AlphaFoldDB" id="A0A451CXS7"/>
<dbReference type="PROSITE" id="PS50862">
    <property type="entry name" value="AA_TRNA_LIGASE_II"/>
    <property type="match status" value="1"/>
</dbReference>
<feature type="binding site" evidence="6">
    <location>
        <begin position="264"/>
        <end position="265"/>
    </location>
    <ligand>
        <name>L-histidine</name>
        <dbReference type="ChEBI" id="CHEBI:57595"/>
    </ligand>
</feature>